<dbReference type="EMBL" id="JAERRB010000012">
    <property type="protein sequence ID" value="MBL0744749.1"/>
    <property type="molecule type" value="Genomic_DNA"/>
</dbReference>
<keyword evidence="10" id="KW-1185">Reference proteome</keyword>
<name>A0ABS1KZ68_9BACT</name>
<reference evidence="9 10" key="1">
    <citation type="submission" date="2021-01" db="EMBL/GenBank/DDBJ databases">
        <title>Chryseolinea sp. Jin1 Genome sequencing and assembly.</title>
        <authorList>
            <person name="Kim I."/>
        </authorList>
    </citation>
    <scope>NUCLEOTIDE SEQUENCE [LARGE SCALE GENOMIC DNA]</scope>
    <source>
        <strain evidence="9 10">Jin1</strain>
    </source>
</reference>
<evidence type="ECO:0000256" key="8">
    <source>
        <dbReference type="SAM" id="Phobius"/>
    </source>
</evidence>
<keyword evidence="3" id="KW-1003">Cell membrane</keyword>
<dbReference type="InterPro" id="IPR003474">
    <property type="entry name" value="Glcn_transporter"/>
</dbReference>
<feature type="transmembrane region" description="Helical" evidence="8">
    <location>
        <begin position="298"/>
        <end position="316"/>
    </location>
</feature>
<organism evidence="9 10">
    <name type="scientific">Chryseolinea lacunae</name>
    <dbReference type="NCBI Taxonomy" id="2801331"/>
    <lineage>
        <taxon>Bacteria</taxon>
        <taxon>Pseudomonadati</taxon>
        <taxon>Bacteroidota</taxon>
        <taxon>Cytophagia</taxon>
        <taxon>Cytophagales</taxon>
        <taxon>Fulvivirgaceae</taxon>
        <taxon>Chryseolinea</taxon>
    </lineage>
</organism>
<evidence type="ECO:0000256" key="3">
    <source>
        <dbReference type="ARBA" id="ARBA00022475"/>
    </source>
</evidence>
<comment type="similarity">
    <text evidence="7">Belongs to the GntP permease family.</text>
</comment>
<dbReference type="NCBIfam" id="TIGR00791">
    <property type="entry name" value="gntP"/>
    <property type="match status" value="1"/>
</dbReference>
<dbReference type="PANTHER" id="PTHR30354">
    <property type="entry name" value="GNT FAMILY GLUCONATE TRANSPORTER"/>
    <property type="match status" value="1"/>
</dbReference>
<keyword evidence="6 8" id="KW-0472">Membrane</keyword>
<dbReference type="RefSeq" id="WP_202014597.1">
    <property type="nucleotide sequence ID" value="NZ_JAERRB010000012.1"/>
</dbReference>
<feature type="transmembrane region" description="Helical" evidence="8">
    <location>
        <begin position="96"/>
        <end position="129"/>
    </location>
</feature>
<dbReference type="Pfam" id="PF02447">
    <property type="entry name" value="GntP_permease"/>
    <property type="match status" value="1"/>
</dbReference>
<dbReference type="Proteomes" id="UP000613030">
    <property type="component" value="Unassembled WGS sequence"/>
</dbReference>
<comment type="caution">
    <text evidence="9">The sequence shown here is derived from an EMBL/GenBank/DDBJ whole genome shotgun (WGS) entry which is preliminary data.</text>
</comment>
<dbReference type="PIRSF" id="PIRSF002746">
    <property type="entry name" value="Gluconate_transporter"/>
    <property type="match status" value="1"/>
</dbReference>
<evidence type="ECO:0000313" key="9">
    <source>
        <dbReference type="EMBL" id="MBL0744749.1"/>
    </source>
</evidence>
<keyword evidence="4 8" id="KW-0812">Transmembrane</keyword>
<evidence type="ECO:0000256" key="1">
    <source>
        <dbReference type="ARBA" id="ARBA00004651"/>
    </source>
</evidence>
<feature type="transmembrane region" description="Helical" evidence="8">
    <location>
        <begin position="420"/>
        <end position="437"/>
    </location>
</feature>
<feature type="transmembrane region" description="Helical" evidence="8">
    <location>
        <begin position="254"/>
        <end position="277"/>
    </location>
</feature>
<sequence>MSILIILFCIGLLVLLITKLKLNAFLAFLLIAILAGLLLGIEPAKITGSIQKGMGDMLGSLIIVVACGAMLGKLTADSGAAQQIASGLMKLFGERYIQWALMITGFIIGIPLFYNVGFVLVIPLIFSVAAKYKLPVVYVGLPMLAALSVTHGFLPPHPSPAALVAAFHADMGKTLMYGVLIAIPTVILAGPVFSRTLKKIKAPMLQTFKSEALPDDQLPSLSISIFSSLLPVILLALTTFLGGAVKEAGPLKTFISFISDPAIVMILALAVATYTLGLRMHMGMKRIMDIYGDAVKDIAMLLLIMGGAGSLKQILLDSGVSAEIGQILNGLDVHPLVLGWAMACLIRVCVGSATVAGLTAVGIIMPVMSRPDVNPNLMVLSIGAGSLMFSHVNDAGFWLFKEYFGLSIKDTIRSWSLMETIVAIAGLGGVMVLNAFVS</sequence>
<feature type="transmembrane region" description="Helical" evidence="8">
    <location>
        <begin position="336"/>
        <end position="365"/>
    </location>
</feature>
<evidence type="ECO:0000256" key="2">
    <source>
        <dbReference type="ARBA" id="ARBA00022448"/>
    </source>
</evidence>
<feature type="transmembrane region" description="Helical" evidence="8">
    <location>
        <begin position="377"/>
        <end position="400"/>
    </location>
</feature>
<comment type="subcellular location">
    <subcellularLocation>
        <location evidence="1">Cell membrane</location>
        <topology evidence="1">Multi-pass membrane protein</topology>
    </subcellularLocation>
</comment>
<feature type="transmembrane region" description="Helical" evidence="8">
    <location>
        <begin position="136"/>
        <end position="154"/>
    </location>
</feature>
<evidence type="ECO:0000256" key="5">
    <source>
        <dbReference type="ARBA" id="ARBA00022989"/>
    </source>
</evidence>
<dbReference type="PANTHER" id="PTHR30354:SF22">
    <property type="entry name" value="HIGH-AFFINITY GLUCONATE TRANSPORTER"/>
    <property type="match status" value="1"/>
</dbReference>
<evidence type="ECO:0000256" key="6">
    <source>
        <dbReference type="ARBA" id="ARBA00023136"/>
    </source>
</evidence>
<feature type="transmembrane region" description="Helical" evidence="8">
    <location>
        <begin position="218"/>
        <end position="242"/>
    </location>
</feature>
<evidence type="ECO:0000256" key="7">
    <source>
        <dbReference type="ARBA" id="ARBA00049663"/>
    </source>
</evidence>
<feature type="transmembrane region" description="Helical" evidence="8">
    <location>
        <begin position="174"/>
        <end position="197"/>
    </location>
</feature>
<gene>
    <name evidence="9" type="ORF">JI741_26180</name>
</gene>
<evidence type="ECO:0000313" key="10">
    <source>
        <dbReference type="Proteomes" id="UP000613030"/>
    </source>
</evidence>
<feature type="transmembrane region" description="Helical" evidence="8">
    <location>
        <begin position="58"/>
        <end position="76"/>
    </location>
</feature>
<accession>A0ABS1KZ68</accession>
<feature type="transmembrane region" description="Helical" evidence="8">
    <location>
        <begin position="26"/>
        <end position="46"/>
    </location>
</feature>
<evidence type="ECO:0000256" key="4">
    <source>
        <dbReference type="ARBA" id="ARBA00022692"/>
    </source>
</evidence>
<protein>
    <submittedName>
        <fullName evidence="9">Gluconate transporter</fullName>
    </submittedName>
</protein>
<keyword evidence="5 8" id="KW-1133">Transmembrane helix</keyword>
<keyword evidence="2" id="KW-0813">Transport</keyword>
<proteinExistence type="inferred from homology"/>